<dbReference type="GO" id="GO:0004842">
    <property type="term" value="F:ubiquitin-protein transferase activity"/>
    <property type="evidence" value="ECO:0007669"/>
    <property type="project" value="InterPro"/>
</dbReference>
<feature type="region of interest" description="Disordered" evidence="1">
    <location>
        <begin position="279"/>
        <end position="325"/>
    </location>
</feature>
<accession>A0A8X7ZSR8</accession>
<keyword evidence="2" id="KW-0472">Membrane</keyword>
<gene>
    <name evidence="3" type="ORF">POTOM_021906</name>
</gene>
<protein>
    <recommendedName>
        <fullName evidence="5">DREB2A-interacting protein 2</fullName>
    </recommendedName>
</protein>
<evidence type="ECO:0008006" key="5">
    <source>
        <dbReference type="Google" id="ProtNLM"/>
    </source>
</evidence>
<evidence type="ECO:0000313" key="4">
    <source>
        <dbReference type="Proteomes" id="UP000886885"/>
    </source>
</evidence>
<keyword evidence="2" id="KW-0812">Transmembrane</keyword>
<proteinExistence type="predicted"/>
<dbReference type="PANTHER" id="PTHR46293">
    <property type="entry name" value="E3 UBIQUITIN PROTEIN LIGASE DRIP1"/>
    <property type="match status" value="1"/>
</dbReference>
<name>A0A8X7ZSR8_POPTO</name>
<feature type="compositionally biased region" description="Basic and acidic residues" evidence="1">
    <location>
        <begin position="197"/>
        <end position="208"/>
    </location>
</feature>
<evidence type="ECO:0000256" key="2">
    <source>
        <dbReference type="SAM" id="Phobius"/>
    </source>
</evidence>
<comment type="caution">
    <text evidence="3">The sequence shown here is derived from an EMBL/GenBank/DDBJ whole genome shotgun (WGS) entry which is preliminary data.</text>
</comment>
<dbReference type="InterPro" id="IPR044807">
    <property type="entry name" value="DRIP1-like"/>
</dbReference>
<feature type="compositionally biased region" description="Basic and acidic residues" evidence="1">
    <location>
        <begin position="283"/>
        <end position="317"/>
    </location>
</feature>
<feature type="transmembrane region" description="Helical" evidence="2">
    <location>
        <begin position="57"/>
        <end position="77"/>
    </location>
</feature>
<organism evidence="3 4">
    <name type="scientific">Populus tomentosa</name>
    <name type="common">Chinese white poplar</name>
    <dbReference type="NCBI Taxonomy" id="118781"/>
    <lineage>
        <taxon>Eukaryota</taxon>
        <taxon>Viridiplantae</taxon>
        <taxon>Streptophyta</taxon>
        <taxon>Embryophyta</taxon>
        <taxon>Tracheophyta</taxon>
        <taxon>Spermatophyta</taxon>
        <taxon>Magnoliopsida</taxon>
        <taxon>eudicotyledons</taxon>
        <taxon>Gunneridae</taxon>
        <taxon>Pentapetalae</taxon>
        <taxon>rosids</taxon>
        <taxon>fabids</taxon>
        <taxon>Malpighiales</taxon>
        <taxon>Salicaceae</taxon>
        <taxon>Saliceae</taxon>
        <taxon>Populus</taxon>
    </lineage>
</organism>
<keyword evidence="2" id="KW-1133">Transmembrane helix</keyword>
<sequence length="475" mass="53413">MGNQNHQHQVVKVRRETIEACMTCPLCNKLLRDATTISECLHTCQSLLLYPFDCSFALIWVITGFIWICYLGFVLALTRLNFVCRKCIYQRISDEGLDSCPICNINLGCIPLEKLRPDHNLQDVRSKIFPYKRRKVEAPEVVESVTLPVIRRKERSLSSLVVSTPKVSTQTTTTGRRTKPFPRKAAALRGSGFSIEKPIKKEHDRAEDSPESSSSPETPKKFNQNTRQNSSSAEPSQPARDDEAENGAEPRDGKSDLWQPLNFLVEVANRTKSFKSIPQVNDAKLESQPVRDNEPQVHKTKFKENKDKSKVKDEKNNIDNVSEGTVEPKRLRRIRRKKAAFNNVSGISSPAVLHTAAAKQERRSGPVWFSLLASEEQEGDAPLPQIPSSFLRLKDGNVPVSFIQKYLVKKLDLTSEVEVEIRCMGRPVIPTLLLCNLVDQWLQAAPKPEKVPVSAGSSAKDFVMVLAYARKVPNT</sequence>
<feature type="compositionally biased region" description="Polar residues" evidence="1">
    <location>
        <begin position="221"/>
        <end position="235"/>
    </location>
</feature>
<evidence type="ECO:0000313" key="3">
    <source>
        <dbReference type="EMBL" id="KAG6774551.1"/>
    </source>
</evidence>
<keyword evidence="4" id="KW-1185">Reference proteome</keyword>
<dbReference type="EMBL" id="JAAWWB010000010">
    <property type="protein sequence ID" value="KAG6774551.1"/>
    <property type="molecule type" value="Genomic_DNA"/>
</dbReference>
<evidence type="ECO:0000256" key="1">
    <source>
        <dbReference type="SAM" id="MobiDB-lite"/>
    </source>
</evidence>
<feature type="compositionally biased region" description="Low complexity" evidence="1">
    <location>
        <begin position="161"/>
        <end position="175"/>
    </location>
</feature>
<reference evidence="3" key="1">
    <citation type="journal article" date="2020" name="bioRxiv">
        <title>Hybrid origin of Populus tomentosa Carr. identified through genome sequencing and phylogenomic analysis.</title>
        <authorList>
            <person name="An X."/>
            <person name="Gao K."/>
            <person name="Chen Z."/>
            <person name="Li J."/>
            <person name="Yang X."/>
            <person name="Yang X."/>
            <person name="Zhou J."/>
            <person name="Guo T."/>
            <person name="Zhao T."/>
            <person name="Huang S."/>
            <person name="Miao D."/>
            <person name="Khan W.U."/>
            <person name="Rao P."/>
            <person name="Ye M."/>
            <person name="Lei B."/>
            <person name="Liao W."/>
            <person name="Wang J."/>
            <person name="Ji L."/>
            <person name="Li Y."/>
            <person name="Guo B."/>
            <person name="Mustafa N.S."/>
            <person name="Li S."/>
            <person name="Yun Q."/>
            <person name="Keller S.R."/>
            <person name="Mao J."/>
            <person name="Zhang R."/>
            <person name="Strauss S.H."/>
        </authorList>
    </citation>
    <scope>NUCLEOTIDE SEQUENCE</scope>
    <source>
        <strain evidence="3">GM15</strain>
        <tissue evidence="3">Leaf</tissue>
    </source>
</reference>
<dbReference type="OrthoDB" id="1305878at2759"/>
<dbReference type="AlphaFoldDB" id="A0A8X7ZSR8"/>
<feature type="region of interest" description="Disordered" evidence="1">
    <location>
        <begin position="161"/>
        <end position="257"/>
    </location>
</feature>
<dbReference type="PANTHER" id="PTHR46293:SF16">
    <property type="entry name" value="E3 UBIQUITIN PROTEIN LIGASE DRIP1"/>
    <property type="match status" value="1"/>
</dbReference>
<dbReference type="Proteomes" id="UP000886885">
    <property type="component" value="Chromosome 5D"/>
</dbReference>